<reference evidence="2 3" key="1">
    <citation type="submission" date="2016-12" db="EMBL/GenBank/DDBJ databases">
        <title>Comparison of Traditional DNA-DNA Hybridization with In Silico Genomic Analysis.</title>
        <authorList>
            <person name="Nicholson A.C."/>
            <person name="Humrighouse B.W."/>
            <person name="Graziano J."/>
            <person name="Lasker B."/>
            <person name="Whitney A.M."/>
            <person name="Mcquiston J.R."/>
        </authorList>
    </citation>
    <scope>NUCLEOTIDE SEQUENCE [LARGE SCALE GENOMIC DNA]</scope>
    <source>
        <strain evidence="2 3">H2240</strain>
    </source>
</reference>
<dbReference type="EMBL" id="NIPW01000010">
    <property type="protein sequence ID" value="OWJ78955.1"/>
    <property type="molecule type" value="Genomic_DNA"/>
</dbReference>
<dbReference type="OrthoDB" id="7582980at2"/>
<evidence type="ECO:0000256" key="1">
    <source>
        <dbReference type="SAM" id="MobiDB-lite"/>
    </source>
</evidence>
<feature type="region of interest" description="Disordered" evidence="1">
    <location>
        <begin position="58"/>
        <end position="104"/>
    </location>
</feature>
<accession>A0A212ADB2</accession>
<gene>
    <name evidence="2" type="ORF">CDV49_07655</name>
</gene>
<comment type="caution">
    <text evidence="2">The sequence shown here is derived from an EMBL/GenBank/DDBJ whole genome shotgun (WGS) entry which is preliminary data.</text>
</comment>
<dbReference type="Pfam" id="PF09550">
    <property type="entry name" value="Phage_TAC_6"/>
    <property type="match status" value="1"/>
</dbReference>
<proteinExistence type="predicted"/>
<protein>
    <recommendedName>
        <fullName evidence="4">Phage tail assembly chaperone</fullName>
    </recommendedName>
</protein>
<dbReference type="NCBIfam" id="TIGR02216">
    <property type="entry name" value="phage_TIGR02216"/>
    <property type="match status" value="1"/>
</dbReference>
<name>A0A212ADB2_9RHOB</name>
<evidence type="ECO:0008006" key="4">
    <source>
        <dbReference type="Google" id="ProtNLM"/>
    </source>
</evidence>
<dbReference type="Proteomes" id="UP000196878">
    <property type="component" value="Unassembled WGS sequence"/>
</dbReference>
<organism evidence="2 3">
    <name type="scientific">Haematobacter genomosp. 1</name>
    <dbReference type="NCBI Taxonomy" id="366618"/>
    <lineage>
        <taxon>Bacteria</taxon>
        <taxon>Pseudomonadati</taxon>
        <taxon>Pseudomonadota</taxon>
        <taxon>Alphaproteobacteria</taxon>
        <taxon>Rhodobacterales</taxon>
        <taxon>Paracoccaceae</taxon>
        <taxon>Haematobacter</taxon>
    </lineage>
</organism>
<dbReference type="InterPro" id="IPR019056">
    <property type="entry name" value="Phage_TAC_6"/>
</dbReference>
<evidence type="ECO:0000313" key="2">
    <source>
        <dbReference type="EMBL" id="OWJ78955.1"/>
    </source>
</evidence>
<dbReference type="AlphaFoldDB" id="A0A212ADB2"/>
<sequence>MREGGFDWAGLLRAGLRAGLLPAQVWTLTPWELALVTGRGGTQATLGRTGLEALMRAFPDDPVPHDRMPDDHGPDDRMPHDHRPPDRMDHGPTDERMEGQDDGD</sequence>
<dbReference type="RefSeq" id="WP_088214940.1">
    <property type="nucleotide sequence ID" value="NZ_NIPW01000010.1"/>
</dbReference>
<dbReference type="InterPro" id="IPR011739">
    <property type="entry name" value="GTA_rcc01693"/>
</dbReference>
<keyword evidence="3" id="KW-1185">Reference proteome</keyword>
<evidence type="ECO:0000313" key="3">
    <source>
        <dbReference type="Proteomes" id="UP000196878"/>
    </source>
</evidence>